<organism evidence="6 7">
    <name type="scientific">Tenacibaculum geojense</name>
    <dbReference type="NCBI Taxonomy" id="915352"/>
    <lineage>
        <taxon>Bacteria</taxon>
        <taxon>Pseudomonadati</taxon>
        <taxon>Bacteroidota</taxon>
        <taxon>Flavobacteriia</taxon>
        <taxon>Flavobacteriales</taxon>
        <taxon>Flavobacteriaceae</taxon>
        <taxon>Tenacibaculum</taxon>
    </lineage>
</organism>
<dbReference type="EMBL" id="JBHTJR010000045">
    <property type="protein sequence ID" value="MFD0993288.1"/>
    <property type="molecule type" value="Genomic_DNA"/>
</dbReference>
<keyword evidence="1" id="KW-0001">2Fe-2S</keyword>
<dbReference type="SUPFAM" id="SSF50022">
    <property type="entry name" value="ISP domain"/>
    <property type="match status" value="1"/>
</dbReference>
<dbReference type="Gene3D" id="2.102.10.10">
    <property type="entry name" value="Rieske [2Fe-2S] iron-sulphur domain"/>
    <property type="match status" value="1"/>
</dbReference>
<gene>
    <name evidence="6" type="ORF">ACFQ1U_08735</name>
</gene>
<reference evidence="7" key="1">
    <citation type="journal article" date="2019" name="Int. J. Syst. Evol. Microbiol.">
        <title>The Global Catalogue of Microorganisms (GCM) 10K type strain sequencing project: providing services to taxonomists for standard genome sequencing and annotation.</title>
        <authorList>
            <consortium name="The Broad Institute Genomics Platform"/>
            <consortium name="The Broad Institute Genome Sequencing Center for Infectious Disease"/>
            <person name="Wu L."/>
            <person name="Ma J."/>
        </authorList>
    </citation>
    <scope>NUCLEOTIDE SEQUENCE [LARGE SCALE GENOMIC DNA]</scope>
    <source>
        <strain evidence="7">CCUG 60527</strain>
    </source>
</reference>
<proteinExistence type="predicted"/>
<dbReference type="RefSeq" id="WP_386107386.1">
    <property type="nucleotide sequence ID" value="NZ_JBHTJR010000045.1"/>
</dbReference>
<dbReference type="InterPro" id="IPR017941">
    <property type="entry name" value="Rieske_2Fe-2S"/>
</dbReference>
<evidence type="ECO:0000256" key="2">
    <source>
        <dbReference type="ARBA" id="ARBA00022723"/>
    </source>
</evidence>
<dbReference type="PROSITE" id="PS51296">
    <property type="entry name" value="RIESKE"/>
    <property type="match status" value="1"/>
</dbReference>
<accession>A0ABW3JUF5</accession>
<keyword evidence="4" id="KW-0411">Iron-sulfur</keyword>
<protein>
    <submittedName>
        <fullName evidence="6">Rieske (2Fe-2S) protein</fullName>
    </submittedName>
</protein>
<evidence type="ECO:0000256" key="3">
    <source>
        <dbReference type="ARBA" id="ARBA00023004"/>
    </source>
</evidence>
<evidence type="ECO:0000256" key="4">
    <source>
        <dbReference type="ARBA" id="ARBA00023014"/>
    </source>
</evidence>
<evidence type="ECO:0000259" key="5">
    <source>
        <dbReference type="PROSITE" id="PS51296"/>
    </source>
</evidence>
<dbReference type="Proteomes" id="UP001597062">
    <property type="component" value="Unassembled WGS sequence"/>
</dbReference>
<dbReference type="InterPro" id="IPR036922">
    <property type="entry name" value="Rieske_2Fe-2S_sf"/>
</dbReference>
<evidence type="ECO:0000313" key="7">
    <source>
        <dbReference type="Proteomes" id="UP001597062"/>
    </source>
</evidence>
<sequence length="135" mass="14940">MKNLAVLAILLVLLSCSDRPIINNCFEGITINATVNLSNPEFVDLQVPNGYTETNLSGRRILLIRGNSRYRAFDLQCPERDCNTPMQFDGLILECSCSGKQYNYLQGGVPQDGEGCSALEYTVSQTGSDRLQITR</sequence>
<keyword evidence="2" id="KW-0479">Metal-binding</keyword>
<evidence type="ECO:0000256" key="1">
    <source>
        <dbReference type="ARBA" id="ARBA00022714"/>
    </source>
</evidence>
<keyword evidence="3" id="KW-0408">Iron</keyword>
<feature type="domain" description="Rieske" evidence="5">
    <location>
        <begin position="38"/>
        <end position="133"/>
    </location>
</feature>
<dbReference type="PROSITE" id="PS51257">
    <property type="entry name" value="PROKAR_LIPOPROTEIN"/>
    <property type="match status" value="1"/>
</dbReference>
<keyword evidence="7" id="KW-1185">Reference proteome</keyword>
<name>A0ABW3JUF5_9FLAO</name>
<evidence type="ECO:0000313" key="6">
    <source>
        <dbReference type="EMBL" id="MFD0993288.1"/>
    </source>
</evidence>
<comment type="caution">
    <text evidence="6">The sequence shown here is derived from an EMBL/GenBank/DDBJ whole genome shotgun (WGS) entry which is preliminary data.</text>
</comment>